<reference evidence="1 2" key="1">
    <citation type="submission" date="2020-03" db="EMBL/GenBank/DDBJ databases">
        <authorList>
            <person name="Bakhshi Ganjeh M."/>
        </authorList>
    </citation>
    <scope>NUCLEOTIDE SEQUENCE [LARGE SCALE GENOMIC DNA]</scope>
    <source>
        <strain evidence="2">Iran 50</strain>
    </source>
</reference>
<evidence type="ECO:0000313" key="1">
    <source>
        <dbReference type="EMBL" id="QTF07562.1"/>
    </source>
</evidence>
<protein>
    <submittedName>
        <fullName evidence="1">Uncharacterized protein</fullName>
    </submittedName>
</protein>
<organism evidence="1 2">
    <name type="scientific">Brenneria izadpanahii</name>
    <dbReference type="NCBI Taxonomy" id="2722756"/>
    <lineage>
        <taxon>Bacteria</taxon>
        <taxon>Pseudomonadati</taxon>
        <taxon>Pseudomonadota</taxon>
        <taxon>Gammaproteobacteria</taxon>
        <taxon>Enterobacterales</taxon>
        <taxon>Pectobacteriaceae</taxon>
        <taxon>Brenneria</taxon>
    </lineage>
</organism>
<accession>A0ABX7USK7</accession>
<keyword evidence="2" id="KW-1185">Reference proteome</keyword>
<evidence type="ECO:0000313" key="2">
    <source>
        <dbReference type="Proteomes" id="UP000671960"/>
    </source>
</evidence>
<name>A0ABX7USK7_9GAMM</name>
<sequence length="72" mass="8414">MTILRCQKKAPRKRLSRCTTIAQKDKTRTEIMHKNQVVISDGWLAIISGLCEDERHRQIPPGARYRNKDHSK</sequence>
<dbReference type="Proteomes" id="UP000671960">
    <property type="component" value="Chromosome"/>
</dbReference>
<dbReference type="EMBL" id="CP050854">
    <property type="protein sequence ID" value="QTF07562.1"/>
    <property type="molecule type" value="Genomic_DNA"/>
</dbReference>
<proteinExistence type="predicted"/>
<gene>
    <name evidence="1" type="ORF">HC231_06220</name>
</gene>